<protein>
    <recommendedName>
        <fullName evidence="4">Right handed beta helix domain-containing protein</fullName>
    </recommendedName>
</protein>
<evidence type="ECO:0000313" key="3">
    <source>
        <dbReference type="Proteomes" id="UP000646776"/>
    </source>
</evidence>
<dbReference type="InterPro" id="IPR006626">
    <property type="entry name" value="PbH1"/>
</dbReference>
<feature type="chain" id="PRO_5037495085" description="Right handed beta helix domain-containing protein" evidence="1">
    <location>
        <begin position="28"/>
        <end position="354"/>
    </location>
</feature>
<dbReference type="PANTHER" id="PTHR11319">
    <property type="entry name" value="G PROTEIN-COUPLED RECEPTOR-RELATED"/>
    <property type="match status" value="1"/>
</dbReference>
<dbReference type="RefSeq" id="WP_189717735.1">
    <property type="nucleotide sequence ID" value="NZ_BMSA01000039.1"/>
</dbReference>
<organism evidence="2 3">
    <name type="scientific">Streptomyces phaeofaciens</name>
    <dbReference type="NCBI Taxonomy" id="68254"/>
    <lineage>
        <taxon>Bacteria</taxon>
        <taxon>Bacillati</taxon>
        <taxon>Actinomycetota</taxon>
        <taxon>Actinomycetes</taxon>
        <taxon>Kitasatosporales</taxon>
        <taxon>Streptomycetaceae</taxon>
        <taxon>Streptomyces</taxon>
    </lineage>
</organism>
<dbReference type="PANTHER" id="PTHR11319:SF35">
    <property type="entry name" value="OUTER MEMBRANE PROTEIN PMPC-RELATED"/>
    <property type="match status" value="1"/>
</dbReference>
<evidence type="ECO:0008006" key="4">
    <source>
        <dbReference type="Google" id="ProtNLM"/>
    </source>
</evidence>
<dbReference type="InterPro" id="IPR012332">
    <property type="entry name" value="Autotransporter_pectin_lyase_C"/>
</dbReference>
<comment type="caution">
    <text evidence="2">The sequence shown here is derived from an EMBL/GenBank/DDBJ whole genome shotgun (WGS) entry which is preliminary data.</text>
</comment>
<proteinExistence type="predicted"/>
<gene>
    <name evidence="2" type="ORF">GCM10010226_82230</name>
</gene>
<reference evidence="2" key="1">
    <citation type="journal article" date="2014" name="Int. J. Syst. Evol. Microbiol.">
        <title>Complete genome sequence of Corynebacterium casei LMG S-19264T (=DSM 44701T), isolated from a smear-ripened cheese.</title>
        <authorList>
            <consortium name="US DOE Joint Genome Institute (JGI-PGF)"/>
            <person name="Walter F."/>
            <person name="Albersmeier A."/>
            <person name="Kalinowski J."/>
            <person name="Ruckert C."/>
        </authorList>
    </citation>
    <scope>NUCLEOTIDE SEQUENCE</scope>
    <source>
        <strain evidence="2">JCM 4125</strain>
    </source>
</reference>
<keyword evidence="1" id="KW-0732">Signal</keyword>
<dbReference type="InterPro" id="IPR011050">
    <property type="entry name" value="Pectin_lyase_fold/virulence"/>
</dbReference>
<dbReference type="AlphaFoldDB" id="A0A918HPW9"/>
<evidence type="ECO:0000313" key="2">
    <source>
        <dbReference type="EMBL" id="GGT91768.1"/>
    </source>
</evidence>
<dbReference type="Gene3D" id="2.160.20.20">
    <property type="match status" value="1"/>
</dbReference>
<dbReference type="SMART" id="SM00710">
    <property type="entry name" value="PbH1"/>
    <property type="match status" value="6"/>
</dbReference>
<reference evidence="2" key="2">
    <citation type="submission" date="2020-09" db="EMBL/GenBank/DDBJ databases">
        <authorList>
            <person name="Sun Q."/>
            <person name="Ohkuma M."/>
        </authorList>
    </citation>
    <scope>NUCLEOTIDE SEQUENCE</scope>
    <source>
        <strain evidence="2">JCM 4125</strain>
    </source>
</reference>
<evidence type="ECO:0000256" key="1">
    <source>
        <dbReference type="SAM" id="SignalP"/>
    </source>
</evidence>
<accession>A0A918HPW9</accession>
<name>A0A918HPW9_9ACTN</name>
<feature type="signal peptide" evidence="1">
    <location>
        <begin position="1"/>
        <end position="27"/>
    </location>
</feature>
<keyword evidence="3" id="KW-1185">Reference proteome</keyword>
<dbReference type="EMBL" id="BMSA01000039">
    <property type="protein sequence ID" value="GGT91768.1"/>
    <property type="molecule type" value="Genomic_DNA"/>
</dbReference>
<dbReference type="SUPFAM" id="SSF51126">
    <property type="entry name" value="Pectin lyase-like"/>
    <property type="match status" value="1"/>
</dbReference>
<dbReference type="Proteomes" id="UP000646776">
    <property type="component" value="Unassembled WGS sequence"/>
</dbReference>
<sequence>MSVIRSSMGVAAMAVAATALSTGVAQPAPEAQVVCSEEALKSAIRKANESGGGSLQLSPGCTYEISSPDSENNALPAVTNKIVIHGNDSVIRRASAEKVRILLIDGPHGELHLDHIAIRDGHTSDSGGGISIRPHAKLVAHDVTLTGNAADVRGGAIDNFAGTVALRNSTIDGNTSLRGGGIFLDGTTQLHDTTLSGNTATASGGAAFVNTARTEFGKVTISANTAQTVGGGIAIANPATVLLHDSDLTGNKATGGDGGGVINAGTLGADRSRISRNNAGGAGGGISTLTFPLTHDTARTTLKHSSVQFNVAAIAPGGLHSDLGLVSLLADTEVSDNLPTNCSGSPTPIPNCSN</sequence>